<dbReference type="GO" id="GO:0010181">
    <property type="term" value="F:FMN binding"/>
    <property type="evidence" value="ECO:0007669"/>
    <property type="project" value="InterPro"/>
</dbReference>
<evidence type="ECO:0000313" key="5">
    <source>
        <dbReference type="EMBL" id="CAF3622578.1"/>
    </source>
</evidence>
<dbReference type="EMBL" id="CAJNOK010001958">
    <property type="protein sequence ID" value="CAF0837714.1"/>
    <property type="molecule type" value="Genomic_DNA"/>
</dbReference>
<dbReference type="AlphaFoldDB" id="A0A814DGW0"/>
<comment type="caution">
    <text evidence="4">The sequence shown here is derived from an EMBL/GenBank/DDBJ whole genome shotgun (WGS) entry which is preliminary data.</text>
</comment>
<dbReference type="PANTHER" id="PTHR30546:SF23">
    <property type="entry name" value="FLAVOPROTEIN-LIKE PROTEIN YCP4-RELATED"/>
    <property type="match status" value="1"/>
</dbReference>
<dbReference type="Gene3D" id="3.40.50.360">
    <property type="match status" value="1"/>
</dbReference>
<evidence type="ECO:0000313" key="7">
    <source>
        <dbReference type="Proteomes" id="UP000663829"/>
    </source>
</evidence>
<name>A0A814DGW0_9BILA</name>
<gene>
    <name evidence="4" type="ORF">GPM918_LOCUS11477</name>
    <name evidence="3" type="ORF">OVA965_LOCUS6481</name>
    <name evidence="6" type="ORF">SRO942_LOCUS11478</name>
    <name evidence="5" type="ORF">TMI583_LOCUS6477</name>
</gene>
<dbReference type="PROSITE" id="PS50902">
    <property type="entry name" value="FLAVODOXIN_LIKE"/>
    <property type="match status" value="1"/>
</dbReference>
<reference evidence="4" key="1">
    <citation type="submission" date="2021-02" db="EMBL/GenBank/DDBJ databases">
        <authorList>
            <person name="Nowell W R."/>
        </authorList>
    </citation>
    <scope>NUCLEOTIDE SEQUENCE</scope>
</reference>
<dbReference type="InterPro" id="IPR029039">
    <property type="entry name" value="Flavoprotein-like_sf"/>
</dbReference>
<dbReference type="InterPro" id="IPR008254">
    <property type="entry name" value="Flavodoxin/NO_synth"/>
</dbReference>
<evidence type="ECO:0000313" key="6">
    <source>
        <dbReference type="EMBL" id="CAF3730628.1"/>
    </source>
</evidence>
<dbReference type="NCBIfam" id="NF002999">
    <property type="entry name" value="PRK03767.1"/>
    <property type="match status" value="1"/>
</dbReference>
<sequence>MANAKSVKIHVIYYSMYGHIAQMAKRVQKGVEASGAQCEVFQVPETLSQDVLDKMYAPKKDEKVPVITHDKLRDALINCDGIIFGYPTRFGGMPGQMKTFWDQTGGMWMKGELLNKPFSIFFSSSTQGGGQETTALSSLSNFIHHGMIYVPIGYSCKQLGEMNEVHGGSPYGAGTLAGQDGSRQPTALELEVAEASGKHFSEVAIALKIGREALPKKEAATPSVPQKAVQRDRV</sequence>
<evidence type="ECO:0000313" key="3">
    <source>
        <dbReference type="EMBL" id="CAF0837714.1"/>
    </source>
</evidence>
<evidence type="ECO:0000256" key="1">
    <source>
        <dbReference type="ARBA" id="ARBA00006961"/>
    </source>
</evidence>
<dbReference type="GO" id="GO:0003955">
    <property type="term" value="F:NAD(P)H dehydrogenase (quinone) activity"/>
    <property type="evidence" value="ECO:0007669"/>
    <property type="project" value="InterPro"/>
</dbReference>
<dbReference type="GO" id="GO:0016020">
    <property type="term" value="C:membrane"/>
    <property type="evidence" value="ECO:0007669"/>
    <property type="project" value="TreeGrafter"/>
</dbReference>
<dbReference type="SUPFAM" id="SSF52218">
    <property type="entry name" value="Flavoproteins"/>
    <property type="match status" value="1"/>
</dbReference>
<protein>
    <recommendedName>
        <fullName evidence="2">Flavodoxin-like domain-containing protein</fullName>
    </recommendedName>
</protein>
<organism evidence="4 7">
    <name type="scientific">Didymodactylos carnosus</name>
    <dbReference type="NCBI Taxonomy" id="1234261"/>
    <lineage>
        <taxon>Eukaryota</taxon>
        <taxon>Metazoa</taxon>
        <taxon>Spiralia</taxon>
        <taxon>Gnathifera</taxon>
        <taxon>Rotifera</taxon>
        <taxon>Eurotatoria</taxon>
        <taxon>Bdelloidea</taxon>
        <taxon>Philodinida</taxon>
        <taxon>Philodinidae</taxon>
        <taxon>Didymodactylos</taxon>
    </lineage>
</organism>
<comment type="similarity">
    <text evidence="1">Belongs to the WrbA family.</text>
</comment>
<accession>A0A814DGW0</accession>
<keyword evidence="7" id="KW-1185">Reference proteome</keyword>
<dbReference type="InterPro" id="IPR010089">
    <property type="entry name" value="Flavoprotein_WrbA-like"/>
</dbReference>
<dbReference type="Proteomes" id="UP000677228">
    <property type="component" value="Unassembled WGS sequence"/>
</dbReference>
<evidence type="ECO:0000259" key="2">
    <source>
        <dbReference type="PROSITE" id="PS50902"/>
    </source>
</evidence>
<dbReference type="EMBL" id="CAJNOQ010002388">
    <property type="protein sequence ID" value="CAF0955554.1"/>
    <property type="molecule type" value="Genomic_DNA"/>
</dbReference>
<feature type="domain" description="Flavodoxin-like" evidence="2">
    <location>
        <begin position="9"/>
        <end position="200"/>
    </location>
</feature>
<dbReference type="Proteomes" id="UP000681722">
    <property type="component" value="Unassembled WGS sequence"/>
</dbReference>
<dbReference type="PANTHER" id="PTHR30546">
    <property type="entry name" value="FLAVODOXIN-RELATED PROTEIN WRBA-RELATED"/>
    <property type="match status" value="1"/>
</dbReference>
<dbReference type="Proteomes" id="UP000682733">
    <property type="component" value="Unassembled WGS sequence"/>
</dbReference>
<dbReference type="FunFam" id="3.40.50.360:FF:000001">
    <property type="entry name" value="NAD(P)H dehydrogenase (Quinone) FQR1-like"/>
    <property type="match status" value="1"/>
</dbReference>
<proteinExistence type="inferred from homology"/>
<dbReference type="OrthoDB" id="504689at2759"/>
<dbReference type="InterPro" id="IPR005025">
    <property type="entry name" value="FMN_Rdtase-like_dom"/>
</dbReference>
<evidence type="ECO:0000313" key="4">
    <source>
        <dbReference type="EMBL" id="CAF0955554.1"/>
    </source>
</evidence>
<dbReference type="NCBIfam" id="TIGR01755">
    <property type="entry name" value="flav_wrbA"/>
    <property type="match status" value="1"/>
</dbReference>
<dbReference type="Proteomes" id="UP000663829">
    <property type="component" value="Unassembled WGS sequence"/>
</dbReference>
<dbReference type="Pfam" id="PF03358">
    <property type="entry name" value="FMN_red"/>
    <property type="match status" value="1"/>
</dbReference>
<dbReference type="EMBL" id="CAJOBA010001958">
    <property type="protein sequence ID" value="CAF3622578.1"/>
    <property type="molecule type" value="Genomic_DNA"/>
</dbReference>
<dbReference type="EMBL" id="CAJOBC010002388">
    <property type="protein sequence ID" value="CAF3730628.1"/>
    <property type="molecule type" value="Genomic_DNA"/>
</dbReference>